<sequence length="67" mass="7571">MRQEKEEQGPTRYSWIGLLWKYFACLHLIPFPSQLFMMDSTAWRSSTIKARPSSPLASSSSSSSSLA</sequence>
<reference evidence="3" key="2">
    <citation type="submission" date="2013-04" db="UniProtKB">
        <authorList>
            <consortium name="EnsemblPlants"/>
        </authorList>
    </citation>
    <scope>IDENTIFICATION</scope>
</reference>
<keyword evidence="2" id="KW-0812">Transmembrane</keyword>
<dbReference type="Proteomes" id="UP000006038">
    <property type="component" value="Chromosome 6"/>
</dbReference>
<keyword evidence="4" id="KW-1185">Reference proteome</keyword>
<evidence type="ECO:0000256" key="2">
    <source>
        <dbReference type="SAM" id="Phobius"/>
    </source>
</evidence>
<protein>
    <submittedName>
        <fullName evidence="3">Uncharacterized protein</fullName>
    </submittedName>
</protein>
<dbReference type="Gramene" id="OB06G29970.1">
    <property type="protein sequence ID" value="OB06G29970.1"/>
    <property type="gene ID" value="OB06G29970"/>
</dbReference>
<evidence type="ECO:0000256" key="1">
    <source>
        <dbReference type="SAM" id="MobiDB-lite"/>
    </source>
</evidence>
<keyword evidence="2" id="KW-1133">Transmembrane helix</keyword>
<organism evidence="3">
    <name type="scientific">Oryza brachyantha</name>
    <name type="common">malo sina</name>
    <dbReference type="NCBI Taxonomy" id="4533"/>
    <lineage>
        <taxon>Eukaryota</taxon>
        <taxon>Viridiplantae</taxon>
        <taxon>Streptophyta</taxon>
        <taxon>Embryophyta</taxon>
        <taxon>Tracheophyta</taxon>
        <taxon>Spermatophyta</taxon>
        <taxon>Magnoliopsida</taxon>
        <taxon>Liliopsida</taxon>
        <taxon>Poales</taxon>
        <taxon>Poaceae</taxon>
        <taxon>BOP clade</taxon>
        <taxon>Oryzoideae</taxon>
        <taxon>Oryzeae</taxon>
        <taxon>Oryzinae</taxon>
        <taxon>Oryza</taxon>
    </lineage>
</organism>
<feature type="transmembrane region" description="Helical" evidence="2">
    <location>
        <begin position="12"/>
        <end position="31"/>
    </location>
</feature>
<keyword evidence="2" id="KW-0472">Membrane</keyword>
<accession>J3MG53</accession>
<dbReference type="AlphaFoldDB" id="J3MG53"/>
<evidence type="ECO:0000313" key="4">
    <source>
        <dbReference type="Proteomes" id="UP000006038"/>
    </source>
</evidence>
<dbReference type="EnsemblPlants" id="OB06G29970.1">
    <property type="protein sequence ID" value="OB06G29970.1"/>
    <property type="gene ID" value="OB06G29970"/>
</dbReference>
<dbReference type="HOGENOM" id="CLU_2816524_0_0_1"/>
<name>J3MG53_ORYBR</name>
<feature type="region of interest" description="Disordered" evidence="1">
    <location>
        <begin position="48"/>
        <end position="67"/>
    </location>
</feature>
<evidence type="ECO:0000313" key="3">
    <source>
        <dbReference type="EnsemblPlants" id="OB06G29970.1"/>
    </source>
</evidence>
<feature type="compositionally biased region" description="Low complexity" evidence="1">
    <location>
        <begin position="52"/>
        <end position="67"/>
    </location>
</feature>
<proteinExistence type="predicted"/>
<reference evidence="3" key="1">
    <citation type="journal article" date="2013" name="Nat. Commun.">
        <title>Whole-genome sequencing of Oryza brachyantha reveals mechanisms underlying Oryza genome evolution.</title>
        <authorList>
            <person name="Chen J."/>
            <person name="Huang Q."/>
            <person name="Gao D."/>
            <person name="Wang J."/>
            <person name="Lang Y."/>
            <person name="Liu T."/>
            <person name="Li B."/>
            <person name="Bai Z."/>
            <person name="Luis Goicoechea J."/>
            <person name="Liang C."/>
            <person name="Chen C."/>
            <person name="Zhang W."/>
            <person name="Sun S."/>
            <person name="Liao Y."/>
            <person name="Zhang X."/>
            <person name="Yang L."/>
            <person name="Song C."/>
            <person name="Wang M."/>
            <person name="Shi J."/>
            <person name="Liu G."/>
            <person name="Liu J."/>
            <person name="Zhou H."/>
            <person name="Zhou W."/>
            <person name="Yu Q."/>
            <person name="An N."/>
            <person name="Chen Y."/>
            <person name="Cai Q."/>
            <person name="Wang B."/>
            <person name="Liu B."/>
            <person name="Min J."/>
            <person name="Huang Y."/>
            <person name="Wu H."/>
            <person name="Li Z."/>
            <person name="Zhang Y."/>
            <person name="Yin Y."/>
            <person name="Song W."/>
            <person name="Jiang J."/>
            <person name="Jackson S.A."/>
            <person name="Wing R.A."/>
            <person name="Wang J."/>
            <person name="Chen M."/>
        </authorList>
    </citation>
    <scope>NUCLEOTIDE SEQUENCE [LARGE SCALE GENOMIC DNA]</scope>
    <source>
        <strain evidence="3">cv. IRGC 101232</strain>
    </source>
</reference>